<keyword evidence="9 13" id="KW-0234">DNA repair</keyword>
<dbReference type="GO" id="GO:0043138">
    <property type="term" value="F:3'-5' DNA helicase activity"/>
    <property type="evidence" value="ECO:0007669"/>
    <property type="project" value="UniProtKB-UniRule"/>
</dbReference>
<evidence type="ECO:0000259" key="16">
    <source>
        <dbReference type="PROSITE" id="PS51217"/>
    </source>
</evidence>
<dbReference type="SUPFAM" id="SSF52980">
    <property type="entry name" value="Restriction endonuclease-like"/>
    <property type="match status" value="1"/>
</dbReference>
<keyword evidence="18" id="KW-1185">Reference proteome</keyword>
<dbReference type="InterPro" id="IPR027417">
    <property type="entry name" value="P-loop_NTPase"/>
</dbReference>
<comment type="similarity">
    <text evidence="13">Belongs to the helicase family. AddA subfamily.</text>
</comment>
<evidence type="ECO:0000256" key="3">
    <source>
        <dbReference type="ARBA" id="ARBA00022763"/>
    </source>
</evidence>
<evidence type="ECO:0000259" key="15">
    <source>
        <dbReference type="PROSITE" id="PS51198"/>
    </source>
</evidence>
<dbReference type="EMBL" id="JAAZWO010000038">
    <property type="protein sequence ID" value="MBC2399880.1"/>
    <property type="molecule type" value="Genomic_DNA"/>
</dbReference>
<dbReference type="EC" id="3.1.-.-" evidence="13"/>
<comment type="subunit">
    <text evidence="13">Heterodimer of AddA and AddB/RexB.</text>
</comment>
<keyword evidence="6 13" id="KW-0269">Exonuclease</keyword>
<dbReference type="AlphaFoldDB" id="A0A923J3A5"/>
<keyword evidence="4 13" id="KW-0378">Hydrolase</keyword>
<dbReference type="InterPro" id="IPR014017">
    <property type="entry name" value="DNA_helicase_UvrD-like_C"/>
</dbReference>
<name>A0A923J3A5_CLOTT</name>
<keyword evidence="5 13" id="KW-0347">Helicase</keyword>
<dbReference type="RefSeq" id="WP_207717849.1">
    <property type="nucleotide sequence ID" value="NZ_JABTAX010000001.1"/>
</dbReference>
<dbReference type="Gene3D" id="3.90.320.10">
    <property type="match status" value="1"/>
</dbReference>
<dbReference type="Pfam" id="PF13361">
    <property type="entry name" value="UvrD_C"/>
    <property type="match status" value="1"/>
</dbReference>
<comment type="catalytic activity">
    <reaction evidence="11 13">
        <text>Couples ATP hydrolysis with the unwinding of duplex DNA by translocating in the 3'-5' direction.</text>
        <dbReference type="EC" id="5.6.2.4"/>
    </reaction>
</comment>
<comment type="function">
    <text evidence="13">The heterodimer acts as both an ATP-dependent DNA helicase and an ATP-dependent, dual-direction single-stranded exonuclease. Recognizes the chi site generating a DNA molecule suitable for the initiation of homologous recombination. The AddA nuclease domain is required for chi fragment generation; this subunit has the helicase and 3' -&gt; 5' nuclease activities.</text>
</comment>
<dbReference type="PROSITE" id="PS51217">
    <property type="entry name" value="UVRD_HELICASE_CTER"/>
    <property type="match status" value="1"/>
</dbReference>
<evidence type="ECO:0000256" key="7">
    <source>
        <dbReference type="ARBA" id="ARBA00022840"/>
    </source>
</evidence>
<evidence type="ECO:0000256" key="13">
    <source>
        <dbReference type="HAMAP-Rule" id="MF_01451"/>
    </source>
</evidence>
<evidence type="ECO:0000256" key="4">
    <source>
        <dbReference type="ARBA" id="ARBA00022801"/>
    </source>
</evidence>
<dbReference type="PANTHER" id="PTHR11070:SF48">
    <property type="entry name" value="ATP-DEPENDENT HELICASE_NUCLEASE SUBUNIT A"/>
    <property type="match status" value="1"/>
</dbReference>
<dbReference type="SUPFAM" id="SSF52540">
    <property type="entry name" value="P-loop containing nucleoside triphosphate hydrolases"/>
    <property type="match status" value="1"/>
</dbReference>
<evidence type="ECO:0000313" key="17">
    <source>
        <dbReference type="EMBL" id="MBC2399880.1"/>
    </source>
</evidence>
<evidence type="ECO:0000256" key="5">
    <source>
        <dbReference type="ARBA" id="ARBA00022806"/>
    </source>
</evidence>
<evidence type="ECO:0000256" key="11">
    <source>
        <dbReference type="ARBA" id="ARBA00034617"/>
    </source>
</evidence>
<evidence type="ECO:0000256" key="10">
    <source>
        <dbReference type="ARBA" id="ARBA00023235"/>
    </source>
</evidence>
<comment type="caution">
    <text evidence="17">The sequence shown here is derived from an EMBL/GenBank/DDBJ whole genome shotgun (WGS) entry which is preliminary data.</text>
</comment>
<feature type="binding site" evidence="14">
    <location>
        <begin position="22"/>
        <end position="29"/>
    </location>
    <ligand>
        <name>ATP</name>
        <dbReference type="ChEBI" id="CHEBI:30616"/>
    </ligand>
</feature>
<keyword evidence="10 13" id="KW-0413">Isomerase</keyword>
<evidence type="ECO:0000256" key="1">
    <source>
        <dbReference type="ARBA" id="ARBA00022722"/>
    </source>
</evidence>
<dbReference type="Pfam" id="PF00580">
    <property type="entry name" value="UvrD-helicase"/>
    <property type="match status" value="1"/>
</dbReference>
<dbReference type="GO" id="GO:0003690">
    <property type="term" value="F:double-stranded DNA binding"/>
    <property type="evidence" value="ECO:0007669"/>
    <property type="project" value="UniProtKB-UniRule"/>
</dbReference>
<dbReference type="Gene3D" id="3.40.50.300">
    <property type="entry name" value="P-loop containing nucleotide triphosphate hydrolases"/>
    <property type="match status" value="4"/>
</dbReference>
<dbReference type="GO" id="GO:0005524">
    <property type="term" value="F:ATP binding"/>
    <property type="evidence" value="ECO:0007669"/>
    <property type="project" value="UniProtKB-UniRule"/>
</dbReference>
<gene>
    <name evidence="13 17" type="primary">addA</name>
    <name evidence="17" type="ORF">HGG79_19245</name>
</gene>
<dbReference type="NCBIfam" id="TIGR02785">
    <property type="entry name" value="addA_Gpos"/>
    <property type="match status" value="1"/>
</dbReference>
<feature type="domain" description="UvrD-like helicase ATP-binding" evidence="15">
    <location>
        <begin position="1"/>
        <end position="480"/>
    </location>
</feature>
<evidence type="ECO:0000256" key="8">
    <source>
        <dbReference type="ARBA" id="ARBA00023125"/>
    </source>
</evidence>
<dbReference type="GO" id="GO:0005829">
    <property type="term" value="C:cytosol"/>
    <property type="evidence" value="ECO:0007669"/>
    <property type="project" value="TreeGrafter"/>
</dbReference>
<dbReference type="EC" id="5.6.2.4" evidence="13"/>
<evidence type="ECO:0000256" key="12">
    <source>
        <dbReference type="ARBA" id="ARBA00048988"/>
    </source>
</evidence>
<comment type="catalytic activity">
    <reaction evidence="12 13">
        <text>ATP + H2O = ADP + phosphate + H(+)</text>
        <dbReference type="Rhea" id="RHEA:13065"/>
        <dbReference type="ChEBI" id="CHEBI:15377"/>
        <dbReference type="ChEBI" id="CHEBI:15378"/>
        <dbReference type="ChEBI" id="CHEBI:30616"/>
        <dbReference type="ChEBI" id="CHEBI:43474"/>
        <dbReference type="ChEBI" id="CHEBI:456216"/>
        <dbReference type="EC" id="5.6.2.4"/>
    </reaction>
</comment>
<dbReference type="HAMAP" id="MF_01451">
    <property type="entry name" value="AddA"/>
    <property type="match status" value="1"/>
</dbReference>
<keyword evidence="3 13" id="KW-0227">DNA damage</keyword>
<evidence type="ECO:0000256" key="9">
    <source>
        <dbReference type="ARBA" id="ARBA00023204"/>
    </source>
</evidence>
<comment type="cofactor">
    <cofactor evidence="13">
        <name>Mg(2+)</name>
        <dbReference type="ChEBI" id="CHEBI:18420"/>
    </cofactor>
</comment>
<dbReference type="GO" id="GO:0008408">
    <property type="term" value="F:3'-5' exonuclease activity"/>
    <property type="evidence" value="ECO:0007669"/>
    <property type="project" value="UniProtKB-UniRule"/>
</dbReference>
<evidence type="ECO:0000313" key="18">
    <source>
        <dbReference type="Proteomes" id="UP000563151"/>
    </source>
</evidence>
<reference evidence="17 18" key="1">
    <citation type="submission" date="2020-04" db="EMBL/GenBank/DDBJ databases">
        <title>Genomic insights into acetone-butanol-ethanol (ABE) fermentation by sequencing solventogenic clostridia strains.</title>
        <authorList>
            <person name="Brown S."/>
        </authorList>
    </citation>
    <scope>NUCLEOTIDE SEQUENCE [LARGE SCALE GENOMIC DNA]</scope>
    <source>
        <strain evidence="17 18">DJ011</strain>
    </source>
</reference>
<dbReference type="InterPro" id="IPR038726">
    <property type="entry name" value="PDDEXK_AddAB-type"/>
</dbReference>
<sequence length="1256" mass="147042">MKWTQEQQNAICTKNCNLLVAAAAGSGKTAVLVQRIIEKIMDINNPIDIDRLLVVTFTNAAASEMKERIGEAISKELDKNPNFKILQRQLTLLNRANITTIHSFCLQVIRNNFHIIDIDPSFRVGDGTETILLKKEALDELFEQRYEEKNCKKEFLELVDSYGGRDDAKILEMVESIYNFSQSLPWPQMWFDKVLQSFNVDSDFKFEESNWANIIIEDIKIEIVGLKKKFLRALKSLKETEGLESYVEVFKEDLITIEKIESSLCWQDLNSEIKNFNFGNLPRKRVDDSIKEIKDKALDIRKKVKEKIEKIKDDVFVGTENIGENLRKLYPRIKCLIELTMDFSKIYRSKKREKNIVDFNDIEHFALEILTDFNENKEVIPSAVAIEYREKFEEVLVDEYQDSNLVQEVILNCVSRQPNIKLENQKLIQPNRFMVGDVKQSIYRFRQAKPELFLDKYNNYSEQEGDNNRKIKLFKNFRSRKEVIDGVNFIFKQIMCKNIGELDYDEEEKLNQGANFPELDEEINCGGSIEINLMEKNKVDSNNSSYEEYDNYIFSEEEEQPDNIQLEASMVSQIIKNLVNGENDNSFMVLDKATSKYRKIQYRDIVILMRATAEAAPIFMEELNNRGIPVFADTASGYFQTTEVKTILSLLQIVDNPRQDIPLLSVMRSPIFSFSSEEVIDVKLINKNMSIYEDLRKIEDEGLCTEDEKNYVKNLNKDLIKKVIGFLNKLNSWREKSLHMGIDQFIWYLYTETGYYGYAGAMPGGIQRQANLRILFERAKQYESTSFRGLFNFIDFINKLKNSSGDMGSAKVLGENENVVRIMSIHKSKGLEFPVVILSTTGKNFNLQDIRKSMLYHHELGLGPDYVDLEKRISYPTIIKQIIKKKIKLETLSEEMRILYVAFTRAKEKLIITGMINNLDNTLEKWASIAMEGEEKIPEYALMESKNYLDWIFPTVLRHKDSVDFADKFDIKDMEQRIILDESKWKIKLWDRDELIEDKVEKEEIDILKELENLQFSTEESKYKEEIKRRLKWEYKYIESCTIPAKFSVSELKRKFSETDDENSTPLLVTSLLKKPIFLEKTKKFTSAQIGTFMHLAMQQININKTSSIEEIRNEISRMIIEEFITEEAAREVRINKIYNFFKSTLGKRVKAASHIKRETPFYIEVNSTDIYKDLSKDIYGGEKVILQGVIDLYFEEEDGLVLIDYKTDYVEDIEDIKKKYFMQLKYYKEALERITGKKVKEKFLYLFHIDDFIEI</sequence>
<proteinExistence type="inferred from homology"/>
<dbReference type="PANTHER" id="PTHR11070">
    <property type="entry name" value="UVRD / RECB / PCRA DNA HELICASE FAMILY MEMBER"/>
    <property type="match status" value="1"/>
</dbReference>
<evidence type="ECO:0000256" key="2">
    <source>
        <dbReference type="ARBA" id="ARBA00022741"/>
    </source>
</evidence>
<dbReference type="Pfam" id="PF12705">
    <property type="entry name" value="PDDEXK_1"/>
    <property type="match status" value="1"/>
</dbReference>
<evidence type="ECO:0000256" key="14">
    <source>
        <dbReference type="PROSITE-ProRule" id="PRU00560"/>
    </source>
</evidence>
<dbReference type="Proteomes" id="UP000563151">
    <property type="component" value="Unassembled WGS sequence"/>
</dbReference>
<keyword evidence="7 13" id="KW-0067">ATP-binding</keyword>
<dbReference type="GO" id="GO:0000724">
    <property type="term" value="P:double-strand break repair via homologous recombination"/>
    <property type="evidence" value="ECO:0007669"/>
    <property type="project" value="UniProtKB-UniRule"/>
</dbReference>
<keyword evidence="1 13" id="KW-0540">Nuclease</keyword>
<dbReference type="FunFam" id="3.40.50.300:FF:001236">
    <property type="entry name" value="ATP-dependent helicase/nuclease subunit A"/>
    <property type="match status" value="1"/>
</dbReference>
<evidence type="ECO:0000256" key="6">
    <source>
        <dbReference type="ARBA" id="ARBA00022839"/>
    </source>
</evidence>
<dbReference type="InterPro" id="IPR014152">
    <property type="entry name" value="AddA"/>
</dbReference>
<organism evidence="17 18">
    <name type="scientific">Clostridium tetanomorphum</name>
    <dbReference type="NCBI Taxonomy" id="1553"/>
    <lineage>
        <taxon>Bacteria</taxon>
        <taxon>Bacillati</taxon>
        <taxon>Bacillota</taxon>
        <taxon>Clostridia</taxon>
        <taxon>Eubacteriales</taxon>
        <taxon>Clostridiaceae</taxon>
        <taxon>Clostridium</taxon>
    </lineage>
</organism>
<dbReference type="InterPro" id="IPR011335">
    <property type="entry name" value="Restrct_endonuc-II-like"/>
</dbReference>
<dbReference type="InterPro" id="IPR014016">
    <property type="entry name" value="UvrD-like_ATP-bd"/>
</dbReference>
<keyword evidence="2 13" id="KW-0547">Nucleotide-binding</keyword>
<accession>A0A923J3A5</accession>
<dbReference type="PROSITE" id="PS51198">
    <property type="entry name" value="UVRD_HELICASE_ATP_BIND"/>
    <property type="match status" value="1"/>
</dbReference>
<feature type="domain" description="UvrD-like helicase C-terminal" evidence="16">
    <location>
        <begin position="521"/>
        <end position="830"/>
    </location>
</feature>
<dbReference type="InterPro" id="IPR011604">
    <property type="entry name" value="PDDEXK-like_dom_sf"/>
</dbReference>
<protein>
    <recommendedName>
        <fullName evidence="13">ATP-dependent helicase/nuclease subunit A</fullName>
        <ecNumber evidence="13">3.1.-.-</ecNumber>
        <ecNumber evidence="13">5.6.2.4</ecNumber>
    </recommendedName>
    <alternativeName>
        <fullName evidence="13">ATP-dependent helicase/nuclease AddA</fullName>
    </alternativeName>
    <alternativeName>
        <fullName evidence="13">DNA 3'-5' helicase AddA</fullName>
    </alternativeName>
</protein>
<keyword evidence="8 13" id="KW-0238">DNA-binding</keyword>
<dbReference type="InterPro" id="IPR000212">
    <property type="entry name" value="DNA_helicase_UvrD/REP"/>
</dbReference>
<dbReference type="GO" id="GO:0033202">
    <property type="term" value="C:DNA helicase complex"/>
    <property type="evidence" value="ECO:0007669"/>
    <property type="project" value="TreeGrafter"/>
</dbReference>